<protein>
    <submittedName>
        <fullName evidence="1">Putative secreted protein</fullName>
    </submittedName>
</protein>
<reference evidence="1" key="1">
    <citation type="submission" date="2019-12" db="EMBL/GenBank/DDBJ databases">
        <title>An insight into the sialome of adult female Ixodes ricinus ticks feeding for 6 days.</title>
        <authorList>
            <person name="Perner J."/>
            <person name="Ribeiro J.M.C."/>
        </authorList>
    </citation>
    <scope>NUCLEOTIDE SEQUENCE</scope>
    <source>
        <strain evidence="1">Semi-engorged</strain>
        <tissue evidence="1">Salivary glands</tissue>
    </source>
</reference>
<proteinExistence type="predicted"/>
<name>A0A6B0UDJ4_IXORI</name>
<dbReference type="EMBL" id="GIFC01005207">
    <property type="protein sequence ID" value="MXU87290.1"/>
    <property type="molecule type" value="Transcribed_RNA"/>
</dbReference>
<evidence type="ECO:0000313" key="1">
    <source>
        <dbReference type="EMBL" id="MXU87290.1"/>
    </source>
</evidence>
<sequence>MYSILHKFPFFFFFTGVYYELLNTNALKLGVCFMLGGTSGLSSSDCRRSLQDKHHPRNHPLPQVSTKTPTVRGTVVFDQIFRYGINLLSFPDLFT</sequence>
<dbReference type="AlphaFoldDB" id="A0A6B0UDJ4"/>
<organism evidence="1">
    <name type="scientific">Ixodes ricinus</name>
    <name type="common">Common tick</name>
    <name type="synonym">Acarus ricinus</name>
    <dbReference type="NCBI Taxonomy" id="34613"/>
    <lineage>
        <taxon>Eukaryota</taxon>
        <taxon>Metazoa</taxon>
        <taxon>Ecdysozoa</taxon>
        <taxon>Arthropoda</taxon>
        <taxon>Chelicerata</taxon>
        <taxon>Arachnida</taxon>
        <taxon>Acari</taxon>
        <taxon>Parasitiformes</taxon>
        <taxon>Ixodida</taxon>
        <taxon>Ixodoidea</taxon>
        <taxon>Ixodidae</taxon>
        <taxon>Ixodinae</taxon>
        <taxon>Ixodes</taxon>
    </lineage>
</organism>
<accession>A0A6B0UDJ4</accession>